<evidence type="ECO:0000313" key="2">
    <source>
        <dbReference type="EMBL" id="KKP31692.1"/>
    </source>
</evidence>
<feature type="transmembrane region" description="Helical" evidence="1">
    <location>
        <begin position="7"/>
        <end position="25"/>
    </location>
</feature>
<evidence type="ECO:0000256" key="1">
    <source>
        <dbReference type="SAM" id="Phobius"/>
    </source>
</evidence>
<dbReference type="AlphaFoldDB" id="A0A0G0BKX6"/>
<dbReference type="EMBL" id="LBOI01000006">
    <property type="protein sequence ID" value="KKP31692.1"/>
    <property type="molecule type" value="Genomic_DNA"/>
</dbReference>
<keyword evidence="1" id="KW-0812">Transmembrane</keyword>
<keyword evidence="1" id="KW-0472">Membrane</keyword>
<dbReference type="Proteomes" id="UP000034803">
    <property type="component" value="Unassembled WGS sequence"/>
</dbReference>
<gene>
    <name evidence="2" type="ORF">UR21_C0006G0007</name>
</gene>
<accession>A0A0G0BKX6</accession>
<keyword evidence="1" id="KW-1133">Transmembrane helix</keyword>
<evidence type="ECO:0000313" key="3">
    <source>
        <dbReference type="Proteomes" id="UP000034803"/>
    </source>
</evidence>
<comment type="caution">
    <text evidence="2">The sequence shown here is derived from an EMBL/GenBank/DDBJ whole genome shotgun (WGS) entry which is preliminary data.</text>
</comment>
<reference evidence="2 3" key="1">
    <citation type="journal article" date="2015" name="Nature">
        <title>rRNA introns, odd ribosomes, and small enigmatic genomes across a large radiation of phyla.</title>
        <authorList>
            <person name="Brown C.T."/>
            <person name="Hug L.A."/>
            <person name="Thomas B.C."/>
            <person name="Sharon I."/>
            <person name="Castelle C.J."/>
            <person name="Singh A."/>
            <person name="Wilkins M.J."/>
            <person name="Williams K.H."/>
            <person name="Banfield J.F."/>
        </authorList>
    </citation>
    <scope>NUCLEOTIDE SEQUENCE [LARGE SCALE GENOMIC DNA]</scope>
</reference>
<protein>
    <submittedName>
        <fullName evidence="2">Uncharacterized protein</fullName>
    </submittedName>
</protein>
<organism evidence="2 3">
    <name type="scientific">Candidatus Woesebacteria bacterium GW2011_GWC2_31_9</name>
    <dbReference type="NCBI Taxonomy" id="1618586"/>
    <lineage>
        <taxon>Bacteria</taxon>
        <taxon>Candidatus Woeseibacteriota</taxon>
    </lineage>
</organism>
<sequence>MKSSRKDIVIGFILIIALVGGIFFYKNLKTPKVLPTSTPLTIKSKIEGLFNYVIPDDLDSIELKDVTGGIYRGIAARKFEKRIFTITVLADLPDLSSNEFYEGWVFSGDKFISIGKLRIAKGGFLVDFTSNTDYSSYNKVTVTKEKVNDNKPESLILEGSF</sequence>
<name>A0A0G0BKX6_9BACT</name>
<proteinExistence type="predicted"/>